<feature type="transmembrane region" description="Helical" evidence="1">
    <location>
        <begin position="47"/>
        <end position="65"/>
    </location>
</feature>
<dbReference type="EMBL" id="JAVRHR010000001">
    <property type="protein sequence ID" value="MDT0605445.1"/>
    <property type="molecule type" value="Genomic_DNA"/>
</dbReference>
<evidence type="ECO:0000313" key="2">
    <source>
        <dbReference type="EMBL" id="MDT0605445.1"/>
    </source>
</evidence>
<accession>A0ABU3A6B2</accession>
<comment type="caution">
    <text evidence="2">The sequence shown here is derived from an EMBL/GenBank/DDBJ whole genome shotgun (WGS) entry which is preliminary data.</text>
</comment>
<organism evidence="2 3">
    <name type="scientific">Croceitalea rosinachiae</name>
    <dbReference type="NCBI Taxonomy" id="3075596"/>
    <lineage>
        <taxon>Bacteria</taxon>
        <taxon>Pseudomonadati</taxon>
        <taxon>Bacteroidota</taxon>
        <taxon>Flavobacteriia</taxon>
        <taxon>Flavobacteriales</taxon>
        <taxon>Flavobacteriaceae</taxon>
        <taxon>Croceitalea</taxon>
    </lineage>
</organism>
<keyword evidence="1" id="KW-1133">Transmembrane helix</keyword>
<gene>
    <name evidence="2" type="ORF">RM706_00295</name>
</gene>
<feature type="transmembrane region" description="Helical" evidence="1">
    <location>
        <begin position="6"/>
        <end position="27"/>
    </location>
</feature>
<sequence>MESIIIIFLMVFTIYAIIGLLFGLYFVFVGAVKIDPLLKDSKKKVRLLLLPGTIATWPFLIGKLFKSK</sequence>
<evidence type="ECO:0000313" key="3">
    <source>
        <dbReference type="Proteomes" id="UP001255246"/>
    </source>
</evidence>
<reference evidence="2 3" key="1">
    <citation type="submission" date="2023-09" db="EMBL/GenBank/DDBJ databases">
        <authorList>
            <person name="Rey-Velasco X."/>
        </authorList>
    </citation>
    <scope>NUCLEOTIDE SEQUENCE [LARGE SCALE GENOMIC DNA]</scope>
    <source>
        <strain evidence="2 3">F388</strain>
    </source>
</reference>
<dbReference type="RefSeq" id="WP_311349017.1">
    <property type="nucleotide sequence ID" value="NZ_JAVRHR010000001.1"/>
</dbReference>
<evidence type="ECO:0008006" key="4">
    <source>
        <dbReference type="Google" id="ProtNLM"/>
    </source>
</evidence>
<keyword evidence="1" id="KW-0472">Membrane</keyword>
<keyword evidence="1" id="KW-0812">Transmembrane</keyword>
<proteinExistence type="predicted"/>
<name>A0ABU3A6B2_9FLAO</name>
<evidence type="ECO:0000256" key="1">
    <source>
        <dbReference type="SAM" id="Phobius"/>
    </source>
</evidence>
<keyword evidence="3" id="KW-1185">Reference proteome</keyword>
<dbReference type="Proteomes" id="UP001255246">
    <property type="component" value="Unassembled WGS sequence"/>
</dbReference>
<protein>
    <recommendedName>
        <fullName evidence="4">Phospholipase_D-nuclease N-terminal</fullName>
    </recommendedName>
</protein>